<dbReference type="PROSITE" id="PS00061">
    <property type="entry name" value="ADH_SHORT"/>
    <property type="match status" value="1"/>
</dbReference>
<dbReference type="CDD" id="cd05374">
    <property type="entry name" value="17beta-HSD-like_SDR_c"/>
    <property type="match status" value="1"/>
</dbReference>
<dbReference type="Pfam" id="PF00106">
    <property type="entry name" value="adh_short"/>
    <property type="match status" value="1"/>
</dbReference>
<evidence type="ECO:0000256" key="1">
    <source>
        <dbReference type="ARBA" id="ARBA00006484"/>
    </source>
</evidence>
<dbReference type="InterPro" id="IPR002347">
    <property type="entry name" value="SDR_fam"/>
</dbReference>
<dbReference type="PANTHER" id="PTHR43391:SF86">
    <property type="entry name" value="SHORT-CHAIN DEHYDROGENASE_REDUCTASE FAMILY PROTEIN"/>
    <property type="match status" value="1"/>
</dbReference>
<evidence type="ECO:0000256" key="2">
    <source>
        <dbReference type="ARBA" id="ARBA00023002"/>
    </source>
</evidence>
<dbReference type="Gene3D" id="3.40.50.720">
    <property type="entry name" value="NAD(P)-binding Rossmann-like Domain"/>
    <property type="match status" value="1"/>
</dbReference>
<evidence type="ECO:0000313" key="4">
    <source>
        <dbReference type="EMBL" id="SIN64523.1"/>
    </source>
</evidence>
<dbReference type="PANTHER" id="PTHR43391">
    <property type="entry name" value="RETINOL DEHYDROGENASE-RELATED"/>
    <property type="match status" value="1"/>
</dbReference>
<accession>A0A1N6D1C3</accession>
<keyword evidence="2" id="KW-0560">Oxidoreductase</keyword>
<evidence type="ECO:0000313" key="5">
    <source>
        <dbReference type="Proteomes" id="UP000185192"/>
    </source>
</evidence>
<dbReference type="PRINTS" id="PR00081">
    <property type="entry name" value="GDHRDH"/>
</dbReference>
<dbReference type="OrthoDB" id="9793825at2"/>
<reference evidence="5" key="1">
    <citation type="submission" date="2016-11" db="EMBL/GenBank/DDBJ databases">
        <authorList>
            <person name="Varghese N."/>
            <person name="Submissions S."/>
        </authorList>
    </citation>
    <scope>NUCLEOTIDE SEQUENCE [LARGE SCALE GENOMIC DNA]</scope>
    <source>
        <strain evidence="5">DSM 22363</strain>
    </source>
</reference>
<dbReference type="AlphaFoldDB" id="A0A1N6D1C3"/>
<evidence type="ECO:0000256" key="3">
    <source>
        <dbReference type="RuleBase" id="RU000363"/>
    </source>
</evidence>
<gene>
    <name evidence="4" type="ORF">SAMN02745824_1403</name>
</gene>
<dbReference type="STRING" id="1123272.SAMN02745824_1403"/>
<dbReference type="SUPFAM" id="SSF51735">
    <property type="entry name" value="NAD(P)-binding Rossmann-fold domains"/>
    <property type="match status" value="1"/>
</dbReference>
<name>A0A1N6D1C3_9SPHN</name>
<comment type="similarity">
    <text evidence="1 3">Belongs to the short-chain dehydrogenases/reductases (SDR) family.</text>
</comment>
<keyword evidence="5" id="KW-1185">Reference proteome</keyword>
<proteinExistence type="inferred from homology"/>
<dbReference type="InterPro" id="IPR020904">
    <property type="entry name" value="Sc_DH/Rdtase_CS"/>
</dbReference>
<dbReference type="GO" id="GO:0016491">
    <property type="term" value="F:oxidoreductase activity"/>
    <property type="evidence" value="ECO:0007669"/>
    <property type="project" value="UniProtKB-KW"/>
</dbReference>
<organism evidence="4 5">
    <name type="scientific">Parasphingorhabdus marina DSM 22363</name>
    <dbReference type="NCBI Taxonomy" id="1123272"/>
    <lineage>
        <taxon>Bacteria</taxon>
        <taxon>Pseudomonadati</taxon>
        <taxon>Pseudomonadota</taxon>
        <taxon>Alphaproteobacteria</taxon>
        <taxon>Sphingomonadales</taxon>
        <taxon>Sphingomonadaceae</taxon>
        <taxon>Parasphingorhabdus</taxon>
    </lineage>
</organism>
<dbReference type="EMBL" id="FSQW01000001">
    <property type="protein sequence ID" value="SIN64523.1"/>
    <property type="molecule type" value="Genomic_DNA"/>
</dbReference>
<protein>
    <submittedName>
        <fullName evidence="4">Short-chain dehydrogenase</fullName>
    </submittedName>
</protein>
<dbReference type="InterPro" id="IPR036291">
    <property type="entry name" value="NAD(P)-bd_dom_sf"/>
</dbReference>
<dbReference type="PRINTS" id="PR00080">
    <property type="entry name" value="SDRFAMILY"/>
</dbReference>
<dbReference type="GO" id="GO:0005829">
    <property type="term" value="C:cytosol"/>
    <property type="evidence" value="ECO:0007669"/>
    <property type="project" value="TreeGrafter"/>
</dbReference>
<sequence>MDVAKTILITGCSSGLGVALALGAAKNGHKVYATMRNLDKRRVLDAAAAEAGVDLEVRRLDVQDMASISAVVDEIIANDGRIDTLINNAGMGFVRTAEQASEEEMQQVTDINQMGVMRCTKAVLPHMRKARSGHVIAVSSVGGLVGQPFNEIYCATKFAVEGFIEGLASYVGPAFGINFTVVEPGGIASEFVNNVMAHLESTGGLPEDEYLPLFGQYRDTMGATEWEHSPYQTADDAAAAVLEVVESDDPPVRKRTSPWAEEICSLKTSADPDGKKMQAMVVSDFLGLK</sequence>
<dbReference type="Proteomes" id="UP000185192">
    <property type="component" value="Unassembled WGS sequence"/>
</dbReference>